<reference evidence="1 2" key="1">
    <citation type="journal article" date="2007" name="PLoS ONE">
        <title>Analysis of the neurotoxin complex genes in Clostridium botulinum A1-A4 and B1 strains: BoNT/A3, /Ba4 and /B1 clusters are located within plasmids.</title>
        <authorList>
            <person name="Smith T.J."/>
            <person name="Hill K.K."/>
            <person name="Foley B.T."/>
            <person name="Detter J.C."/>
            <person name="Munk A.C."/>
            <person name="Bruce D.C."/>
            <person name="Doggett N.A."/>
            <person name="Smith L.A."/>
            <person name="Marks J.D."/>
            <person name="Xie G."/>
            <person name="Brettin T.S."/>
        </authorList>
    </citation>
    <scope>NUCLEOTIDE SEQUENCE [LARGE SCALE GENOMIC DNA]</scope>
    <source>
        <strain evidence="2">657 / Type Ba4</strain>
    </source>
</reference>
<protein>
    <submittedName>
        <fullName evidence="1">Uncharacterized protein</fullName>
    </submittedName>
</protein>
<dbReference type="KEGG" id="cbi:CLJ_B1582"/>
<dbReference type="Proteomes" id="UP000002333">
    <property type="component" value="Chromosome"/>
</dbReference>
<name>A0A3F2ZRF8_CLOB6</name>
<sequence length="41" mass="4905">MNKKYKAFFWINKIINKNITKNSAKLEKYKEITLIIFKGLA</sequence>
<evidence type="ECO:0000313" key="2">
    <source>
        <dbReference type="Proteomes" id="UP000002333"/>
    </source>
</evidence>
<accession>A0A3F2ZRF8</accession>
<proteinExistence type="predicted"/>
<gene>
    <name evidence="1" type="ordered locus">CLJ_B1582</name>
</gene>
<dbReference type="AlphaFoldDB" id="A0A3F2ZRF8"/>
<reference evidence="2" key="2">
    <citation type="submission" date="2008-05" db="EMBL/GenBank/DDBJ databases">
        <title>Genome sequence of Clostridium botulinum Ba4 strain 657.</title>
        <authorList>
            <person name="Shrivastava S."/>
            <person name="Brown J.L."/>
            <person name="Bruce D."/>
            <person name="Detter C."/>
            <person name="Munk C."/>
            <person name="Smith L.A."/>
            <person name="Smith T.J."/>
            <person name="Sutton G."/>
            <person name="Brettin T.S."/>
        </authorList>
    </citation>
    <scope>NUCLEOTIDE SEQUENCE [LARGE SCALE GENOMIC DNA]</scope>
    <source>
        <strain evidence="2">657 / Type Ba4</strain>
    </source>
</reference>
<dbReference type="EMBL" id="CP001083">
    <property type="protein sequence ID" value="ACQ52403.1"/>
    <property type="molecule type" value="Genomic_DNA"/>
</dbReference>
<evidence type="ECO:0000313" key="1">
    <source>
        <dbReference type="EMBL" id="ACQ52403.1"/>
    </source>
</evidence>
<dbReference type="RefSeq" id="WP_003360708.1">
    <property type="nucleotide sequence ID" value="NC_012658.1"/>
</dbReference>
<organism evidence="1 2">
    <name type="scientific">Clostridium botulinum (strain 657 / Type Ba4)</name>
    <dbReference type="NCBI Taxonomy" id="515621"/>
    <lineage>
        <taxon>Bacteria</taxon>
        <taxon>Bacillati</taxon>
        <taxon>Bacillota</taxon>
        <taxon>Clostridia</taxon>
        <taxon>Eubacteriales</taxon>
        <taxon>Clostridiaceae</taxon>
        <taxon>Clostridium</taxon>
    </lineage>
</organism>